<name>A0ABZ2MCU2_9BACT</name>
<dbReference type="InterPro" id="IPR050229">
    <property type="entry name" value="GlpE_sulfurtransferase"/>
</dbReference>
<evidence type="ECO:0000313" key="2">
    <source>
        <dbReference type="EMBL" id="WXB20311.1"/>
    </source>
</evidence>
<dbReference type="SMART" id="SM00450">
    <property type="entry name" value="RHOD"/>
    <property type="match status" value="1"/>
</dbReference>
<accession>A0ABZ2MCU2</accession>
<dbReference type="PANTHER" id="PTHR43031:SF17">
    <property type="entry name" value="SULFURTRANSFERASE YTWF-RELATED"/>
    <property type="match status" value="1"/>
</dbReference>
<dbReference type="InterPro" id="IPR036873">
    <property type="entry name" value="Rhodanese-like_dom_sf"/>
</dbReference>
<evidence type="ECO:0000313" key="3">
    <source>
        <dbReference type="Proteomes" id="UP001370348"/>
    </source>
</evidence>
<gene>
    <name evidence="2" type="ORF">LZC94_40810</name>
</gene>
<dbReference type="Pfam" id="PF00581">
    <property type="entry name" value="Rhodanese"/>
    <property type="match status" value="1"/>
</dbReference>
<sequence length="93" mass="10574">MIDRGEKFELFDVRTPEERAIARLDIARHLDDAGVDYLQGLPKDATIVFHCHHGMRSRAAAERFLSAGFTRVFNVEGGIDAWSRDVDPNIARY</sequence>
<dbReference type="Proteomes" id="UP001370348">
    <property type="component" value="Chromosome"/>
</dbReference>
<dbReference type="SUPFAM" id="SSF52821">
    <property type="entry name" value="Rhodanese/Cell cycle control phosphatase"/>
    <property type="match status" value="1"/>
</dbReference>
<dbReference type="Gene3D" id="3.40.250.10">
    <property type="entry name" value="Rhodanese-like domain"/>
    <property type="match status" value="1"/>
</dbReference>
<dbReference type="PROSITE" id="PS50206">
    <property type="entry name" value="RHODANESE_3"/>
    <property type="match status" value="1"/>
</dbReference>
<keyword evidence="3" id="KW-1185">Reference proteome</keyword>
<protein>
    <recommendedName>
        <fullName evidence="1">Rhodanese domain-containing protein</fullName>
    </recommendedName>
</protein>
<reference evidence="2 3" key="1">
    <citation type="submission" date="2021-12" db="EMBL/GenBank/DDBJ databases">
        <title>Discovery of the Pendulisporaceae a myxobacterial family with distinct sporulation behavior and unique specialized metabolism.</title>
        <authorList>
            <person name="Garcia R."/>
            <person name="Popoff A."/>
            <person name="Bader C.D."/>
            <person name="Loehr J."/>
            <person name="Walesch S."/>
            <person name="Walt C."/>
            <person name="Boldt J."/>
            <person name="Bunk B."/>
            <person name="Haeckl F.J.F.P.J."/>
            <person name="Gunesch A.P."/>
            <person name="Birkelbach J."/>
            <person name="Nuebel U."/>
            <person name="Pietschmann T."/>
            <person name="Bach T."/>
            <person name="Mueller R."/>
        </authorList>
    </citation>
    <scope>NUCLEOTIDE SEQUENCE [LARGE SCALE GENOMIC DNA]</scope>
    <source>
        <strain evidence="2 3">MSr11954</strain>
    </source>
</reference>
<dbReference type="EMBL" id="CP089984">
    <property type="protein sequence ID" value="WXB20311.1"/>
    <property type="molecule type" value="Genomic_DNA"/>
</dbReference>
<organism evidence="2 3">
    <name type="scientific">Pendulispora albinea</name>
    <dbReference type="NCBI Taxonomy" id="2741071"/>
    <lineage>
        <taxon>Bacteria</taxon>
        <taxon>Pseudomonadati</taxon>
        <taxon>Myxococcota</taxon>
        <taxon>Myxococcia</taxon>
        <taxon>Myxococcales</taxon>
        <taxon>Sorangiineae</taxon>
        <taxon>Pendulisporaceae</taxon>
        <taxon>Pendulispora</taxon>
    </lineage>
</organism>
<proteinExistence type="predicted"/>
<evidence type="ECO:0000259" key="1">
    <source>
        <dbReference type="PROSITE" id="PS50206"/>
    </source>
</evidence>
<feature type="domain" description="Rhodanese" evidence="1">
    <location>
        <begin position="4"/>
        <end position="91"/>
    </location>
</feature>
<dbReference type="PANTHER" id="PTHR43031">
    <property type="entry name" value="FAD-DEPENDENT OXIDOREDUCTASE"/>
    <property type="match status" value="1"/>
</dbReference>
<dbReference type="InterPro" id="IPR001763">
    <property type="entry name" value="Rhodanese-like_dom"/>
</dbReference>